<dbReference type="AlphaFoldDB" id="A0A0F2T4T8"/>
<feature type="region of interest" description="Disordered" evidence="1">
    <location>
        <begin position="1"/>
        <end position="21"/>
    </location>
</feature>
<organism evidence="2 3">
    <name type="scientific">Streptomyces rubellomurinus (strain ATCC 31215)</name>
    <dbReference type="NCBI Taxonomy" id="359131"/>
    <lineage>
        <taxon>Bacteria</taxon>
        <taxon>Bacillati</taxon>
        <taxon>Actinomycetota</taxon>
        <taxon>Actinomycetes</taxon>
        <taxon>Kitasatosporales</taxon>
        <taxon>Streptomycetaceae</taxon>
        <taxon>Streptomyces</taxon>
    </lineage>
</organism>
<reference evidence="2 3" key="1">
    <citation type="submission" date="2015-02" db="EMBL/GenBank/DDBJ databases">
        <authorList>
            <person name="Ju K.-S."/>
            <person name="Doroghazi J.R."/>
            <person name="Metcalf W."/>
        </authorList>
    </citation>
    <scope>NUCLEOTIDE SEQUENCE [LARGE SCALE GENOMIC DNA]</scope>
    <source>
        <strain evidence="2 3">ATCC 31215</strain>
    </source>
</reference>
<dbReference type="Proteomes" id="UP000033699">
    <property type="component" value="Unassembled WGS sequence"/>
</dbReference>
<feature type="compositionally biased region" description="Pro residues" evidence="1">
    <location>
        <begin position="1"/>
        <end position="10"/>
    </location>
</feature>
<dbReference type="RefSeq" id="WP_045704660.1">
    <property type="nucleotide sequence ID" value="NZ_JZKH01000130.1"/>
</dbReference>
<evidence type="ECO:0000313" key="3">
    <source>
        <dbReference type="Proteomes" id="UP000033699"/>
    </source>
</evidence>
<sequence length="119" mass="12944">MAIRPPPPADGPRDGDAISASPLEAAPRAIALLRAARAELDEVLREYRDGLTEVYQLQTMTGWRGTGHRPTEGVNSFLGPIRGEERRSKRMTELLFSGGTLPLKPDGGIDFGAIERGEF</sequence>
<dbReference type="PATRIC" id="fig|359131.3.peg.1382"/>
<comment type="caution">
    <text evidence="2">The sequence shown here is derived from an EMBL/GenBank/DDBJ whole genome shotgun (WGS) entry which is preliminary data.</text>
</comment>
<name>A0A0F2T4T8_STRR3</name>
<evidence type="ECO:0000313" key="2">
    <source>
        <dbReference type="EMBL" id="KJS58208.1"/>
    </source>
</evidence>
<protein>
    <submittedName>
        <fullName evidence="2">Uncharacterized protein</fullName>
    </submittedName>
</protein>
<keyword evidence="3" id="KW-1185">Reference proteome</keyword>
<dbReference type="EMBL" id="JZKH01000130">
    <property type="protein sequence ID" value="KJS58208.1"/>
    <property type="molecule type" value="Genomic_DNA"/>
</dbReference>
<proteinExistence type="predicted"/>
<gene>
    <name evidence="2" type="ORF">VM95_34825</name>
</gene>
<evidence type="ECO:0000256" key="1">
    <source>
        <dbReference type="SAM" id="MobiDB-lite"/>
    </source>
</evidence>
<accession>A0A0F2T4T8</accession>